<reference evidence="2" key="1">
    <citation type="journal article" date="2019" name="Int. J. Syst. Evol. Microbiol.">
        <title>The Global Catalogue of Microorganisms (GCM) 10K type strain sequencing project: providing services to taxonomists for standard genome sequencing and annotation.</title>
        <authorList>
            <consortium name="The Broad Institute Genomics Platform"/>
            <consortium name="The Broad Institute Genome Sequencing Center for Infectious Disease"/>
            <person name="Wu L."/>
            <person name="Ma J."/>
        </authorList>
    </citation>
    <scope>NUCLEOTIDE SEQUENCE [LARGE SCALE GENOMIC DNA]</scope>
    <source>
        <strain evidence="2">CGMCC 1.7693</strain>
    </source>
</reference>
<accession>A0ABQ2NZZ9</accession>
<keyword evidence="2" id="KW-1185">Reference proteome</keyword>
<dbReference type="Proteomes" id="UP000641206">
    <property type="component" value="Unassembled WGS sequence"/>
</dbReference>
<gene>
    <name evidence="1" type="ORF">GCM10011346_40380</name>
</gene>
<protein>
    <submittedName>
        <fullName evidence="1">Uncharacterized protein</fullName>
    </submittedName>
</protein>
<evidence type="ECO:0000313" key="2">
    <source>
        <dbReference type="Proteomes" id="UP000641206"/>
    </source>
</evidence>
<name>A0ABQ2NZZ9_9BACI</name>
<proteinExistence type="predicted"/>
<dbReference type="EMBL" id="BMLW01000013">
    <property type="protein sequence ID" value="GGP14825.1"/>
    <property type="molecule type" value="Genomic_DNA"/>
</dbReference>
<comment type="caution">
    <text evidence="1">The sequence shown here is derived from an EMBL/GenBank/DDBJ whole genome shotgun (WGS) entry which is preliminary data.</text>
</comment>
<evidence type="ECO:0000313" key="1">
    <source>
        <dbReference type="EMBL" id="GGP14825.1"/>
    </source>
</evidence>
<organism evidence="1 2">
    <name type="scientific">Oceanobacillus neutriphilus</name>
    <dbReference type="NCBI Taxonomy" id="531815"/>
    <lineage>
        <taxon>Bacteria</taxon>
        <taxon>Bacillati</taxon>
        <taxon>Bacillota</taxon>
        <taxon>Bacilli</taxon>
        <taxon>Bacillales</taxon>
        <taxon>Bacillaceae</taxon>
        <taxon>Oceanobacillus</taxon>
    </lineage>
</organism>
<sequence>MIFLTSCTRPSPTSSEGDFWEITYVHEHEKQLTISYIGNDTPPEEITFEIVYGSNTTNGKMELIDNTLNLDYEIDDNIDDDINIIIEWDRNTESFTLDKEEITN</sequence>